<evidence type="ECO:0000313" key="3">
    <source>
        <dbReference type="EMBL" id="KAF5783139.1"/>
    </source>
</evidence>
<dbReference type="EMBL" id="MNCJ02000326">
    <property type="protein sequence ID" value="KAF5783139.1"/>
    <property type="molecule type" value="Genomic_DNA"/>
</dbReference>
<name>A0A9K3N129_HELAN</name>
<dbReference type="PANTHER" id="PTHR15863:SF2">
    <property type="entry name" value="MRN COMPLEX-INTERACTING PROTEIN"/>
    <property type="match status" value="1"/>
</dbReference>
<dbReference type="Pfam" id="PF15749">
    <property type="entry name" value="MRNIP"/>
    <property type="match status" value="1"/>
</dbReference>
<sequence length="298" mass="34069">MSTVFIAVQCFQCSTMQAIINHSHHTQVKQRKKSSNKWTCVVCNAKQSVRKVFSQAFMAKDVRKFVQTFNMSRQFVEQQQELREQQTLGHDHTEVQVHQPSNKRTDWSEYVDVEVNEFGSGDDEGELCEPNFVTELPKPLFKKPKLRNNYSADCENGENLQRPVFQKRNTKKNVNNPGKEPGTIGKGRFGENQHKDDTVDHCSVYGTSSSTRTDIMKRSSKWGSCDDDGDRGFTDTGSSSVMAKLKRPVSKWNNFIDDDDDDDDDDDESRCEDIVNDAAFETKVSDEIVEDDVHPDFM</sequence>
<dbReference type="PANTHER" id="PTHR15863">
    <property type="entry name" value="MRN COMPLEX-INTERACTING PROTEIN"/>
    <property type="match status" value="1"/>
</dbReference>
<comment type="caution">
    <text evidence="3">The sequence shown here is derived from an EMBL/GenBank/DDBJ whole genome shotgun (WGS) entry which is preliminary data.</text>
</comment>
<protein>
    <submittedName>
        <fullName evidence="3">MRN complex-interacting protein</fullName>
    </submittedName>
</protein>
<reference evidence="3" key="1">
    <citation type="journal article" date="2017" name="Nature">
        <title>The sunflower genome provides insights into oil metabolism, flowering and Asterid evolution.</title>
        <authorList>
            <person name="Badouin H."/>
            <person name="Gouzy J."/>
            <person name="Grassa C.J."/>
            <person name="Murat F."/>
            <person name="Staton S.E."/>
            <person name="Cottret L."/>
            <person name="Lelandais-Briere C."/>
            <person name="Owens G.L."/>
            <person name="Carrere S."/>
            <person name="Mayjonade B."/>
            <person name="Legrand L."/>
            <person name="Gill N."/>
            <person name="Kane N.C."/>
            <person name="Bowers J.E."/>
            <person name="Hubner S."/>
            <person name="Bellec A."/>
            <person name="Berard A."/>
            <person name="Berges H."/>
            <person name="Blanchet N."/>
            <person name="Boniface M.C."/>
            <person name="Brunel D."/>
            <person name="Catrice O."/>
            <person name="Chaidir N."/>
            <person name="Claudel C."/>
            <person name="Donnadieu C."/>
            <person name="Faraut T."/>
            <person name="Fievet G."/>
            <person name="Helmstetter N."/>
            <person name="King M."/>
            <person name="Knapp S.J."/>
            <person name="Lai Z."/>
            <person name="Le Paslier M.C."/>
            <person name="Lippi Y."/>
            <person name="Lorenzon L."/>
            <person name="Mandel J.R."/>
            <person name="Marage G."/>
            <person name="Marchand G."/>
            <person name="Marquand E."/>
            <person name="Bret-Mestries E."/>
            <person name="Morien E."/>
            <person name="Nambeesan S."/>
            <person name="Nguyen T."/>
            <person name="Pegot-Espagnet P."/>
            <person name="Pouilly N."/>
            <person name="Raftis F."/>
            <person name="Sallet E."/>
            <person name="Schiex T."/>
            <person name="Thomas J."/>
            <person name="Vandecasteele C."/>
            <person name="Vares D."/>
            <person name="Vear F."/>
            <person name="Vautrin S."/>
            <person name="Crespi M."/>
            <person name="Mangin B."/>
            <person name="Burke J.M."/>
            <person name="Salse J."/>
            <person name="Munos S."/>
            <person name="Vincourt P."/>
            <person name="Rieseberg L.H."/>
            <person name="Langlade N.B."/>
        </authorList>
    </citation>
    <scope>NUCLEOTIDE SEQUENCE</scope>
    <source>
        <tissue evidence="3">Leaves</tissue>
    </source>
</reference>
<dbReference type="Gramene" id="mRNA:HanXRQr2_Chr11g0504471">
    <property type="protein sequence ID" value="mRNA:HanXRQr2_Chr11g0504471"/>
    <property type="gene ID" value="HanXRQr2_Chr11g0504471"/>
</dbReference>
<dbReference type="AlphaFoldDB" id="A0A9K3N129"/>
<feature type="region of interest" description="Disordered" evidence="1">
    <location>
        <begin position="83"/>
        <end position="103"/>
    </location>
</feature>
<dbReference type="GO" id="GO:0005634">
    <property type="term" value="C:nucleus"/>
    <property type="evidence" value="ECO:0000318"/>
    <property type="project" value="GO_Central"/>
</dbReference>
<evidence type="ECO:0000259" key="2">
    <source>
        <dbReference type="Pfam" id="PF15749"/>
    </source>
</evidence>
<dbReference type="OrthoDB" id="5960226at2759"/>
<organism evidence="3 4">
    <name type="scientific">Helianthus annuus</name>
    <name type="common">Common sunflower</name>
    <dbReference type="NCBI Taxonomy" id="4232"/>
    <lineage>
        <taxon>Eukaryota</taxon>
        <taxon>Viridiplantae</taxon>
        <taxon>Streptophyta</taxon>
        <taxon>Embryophyta</taxon>
        <taxon>Tracheophyta</taxon>
        <taxon>Spermatophyta</taxon>
        <taxon>Magnoliopsida</taxon>
        <taxon>eudicotyledons</taxon>
        <taxon>Gunneridae</taxon>
        <taxon>Pentapetalae</taxon>
        <taxon>asterids</taxon>
        <taxon>campanulids</taxon>
        <taxon>Asterales</taxon>
        <taxon>Asteraceae</taxon>
        <taxon>Asteroideae</taxon>
        <taxon>Heliantheae alliance</taxon>
        <taxon>Heliantheae</taxon>
        <taxon>Helianthus</taxon>
    </lineage>
</organism>
<proteinExistence type="predicted"/>
<dbReference type="InterPro" id="IPR032739">
    <property type="entry name" value="MRNIP"/>
</dbReference>
<feature type="domain" description="MRN complex-interacting protein N-terminal" evidence="2">
    <location>
        <begin position="8"/>
        <end position="100"/>
    </location>
</feature>
<dbReference type="GO" id="GO:0007095">
    <property type="term" value="P:mitotic G2 DNA damage checkpoint signaling"/>
    <property type="evidence" value="ECO:0000318"/>
    <property type="project" value="GO_Central"/>
</dbReference>
<evidence type="ECO:0000313" key="4">
    <source>
        <dbReference type="Proteomes" id="UP000215914"/>
    </source>
</evidence>
<reference evidence="3" key="2">
    <citation type="submission" date="2020-06" db="EMBL/GenBank/DDBJ databases">
        <title>Helianthus annuus Genome sequencing and assembly Release 2.</title>
        <authorList>
            <person name="Gouzy J."/>
            <person name="Langlade N."/>
            <person name="Munos S."/>
        </authorList>
    </citation>
    <scope>NUCLEOTIDE SEQUENCE</scope>
    <source>
        <tissue evidence="3">Leaves</tissue>
    </source>
</reference>
<keyword evidence="4" id="KW-1185">Reference proteome</keyword>
<feature type="region of interest" description="Disordered" evidence="1">
    <location>
        <begin position="170"/>
        <end position="196"/>
    </location>
</feature>
<feature type="compositionally biased region" description="Basic and acidic residues" evidence="1">
    <location>
        <begin position="83"/>
        <end position="95"/>
    </location>
</feature>
<accession>A0A9K3N129</accession>
<dbReference type="GO" id="GO:0003682">
    <property type="term" value="F:chromatin binding"/>
    <property type="evidence" value="ECO:0000318"/>
    <property type="project" value="GO_Central"/>
</dbReference>
<gene>
    <name evidence="3" type="ORF">HanXRQr2_Chr11g0504471</name>
</gene>
<dbReference type="InterPro" id="IPR049472">
    <property type="entry name" value="MRNIP_N"/>
</dbReference>
<evidence type="ECO:0000256" key="1">
    <source>
        <dbReference type="SAM" id="MobiDB-lite"/>
    </source>
</evidence>
<dbReference type="Proteomes" id="UP000215914">
    <property type="component" value="Unassembled WGS sequence"/>
</dbReference>